<dbReference type="Pfam" id="PF01564">
    <property type="entry name" value="Spermine_synth"/>
    <property type="match status" value="1"/>
</dbReference>
<dbReference type="Gene3D" id="3.40.50.150">
    <property type="entry name" value="Vaccinia Virus protein VP39"/>
    <property type="match status" value="1"/>
</dbReference>
<dbReference type="InterPro" id="IPR029063">
    <property type="entry name" value="SAM-dependent_MTases_sf"/>
</dbReference>
<sequence length="257" mass="28582">MTAKKQTWGPATLSEFDGVRFLHLDSIWVQGAMRIRKPDQLELEYIQRMCAWMLWRDPNALAEGHAVQLGLGAAALTRFCHGQLKMRTTAVEINPEVIAACRQWFRLPANDTRLTVVNADAAAWVTDDAHLQTVDVLNVDLYDHDAAAPVLDDEDFYRACRGVLADGGLMTVNLFGRSASFARSALRIARAFGSDQVWSLAPTKEGNTVVVAGRGVQVPHREVLEQRAATIESRVKLPARKWLRLVRPLPMSILTAI</sequence>
<proteinExistence type="predicted"/>
<dbReference type="OrthoDB" id="117774at2"/>
<dbReference type="PANTHER" id="PTHR43317:SF1">
    <property type="entry name" value="THERMOSPERMINE SYNTHASE ACAULIS5"/>
    <property type="match status" value="1"/>
</dbReference>
<evidence type="ECO:0000313" key="2">
    <source>
        <dbReference type="EMBL" id="OWR00632.1"/>
    </source>
</evidence>
<protein>
    <submittedName>
        <fullName evidence="2">Spermidine synthase</fullName>
    </submittedName>
</protein>
<name>A0A254N0L3_9BURK</name>
<dbReference type="EMBL" id="NISI01000016">
    <property type="protein sequence ID" value="OWR00632.1"/>
    <property type="molecule type" value="Genomic_DNA"/>
</dbReference>
<dbReference type="SUPFAM" id="SSF53335">
    <property type="entry name" value="S-adenosyl-L-methionine-dependent methyltransferases"/>
    <property type="match status" value="1"/>
</dbReference>
<dbReference type="RefSeq" id="WP_088485859.1">
    <property type="nucleotide sequence ID" value="NZ_NISI01000016.1"/>
</dbReference>
<dbReference type="AlphaFoldDB" id="A0A254N0L3"/>
<comment type="caution">
    <text evidence="2">The sequence shown here is derived from an EMBL/GenBank/DDBJ whole genome shotgun (WGS) entry which is preliminary data.</text>
</comment>
<organism evidence="2 3">
    <name type="scientific">Roseateles puraquae</name>
    <dbReference type="NCBI Taxonomy" id="431059"/>
    <lineage>
        <taxon>Bacteria</taxon>
        <taxon>Pseudomonadati</taxon>
        <taxon>Pseudomonadota</taxon>
        <taxon>Betaproteobacteria</taxon>
        <taxon>Burkholderiales</taxon>
        <taxon>Sphaerotilaceae</taxon>
        <taxon>Roseateles</taxon>
    </lineage>
</organism>
<gene>
    <name evidence="2" type="ORF">CDO81_24360</name>
</gene>
<evidence type="ECO:0000256" key="1">
    <source>
        <dbReference type="ARBA" id="ARBA00023115"/>
    </source>
</evidence>
<dbReference type="Proteomes" id="UP000197446">
    <property type="component" value="Unassembled WGS sequence"/>
</dbReference>
<keyword evidence="1" id="KW-0620">Polyamine biosynthesis</keyword>
<dbReference type="PANTHER" id="PTHR43317">
    <property type="entry name" value="THERMOSPERMINE SYNTHASE ACAULIS5"/>
    <property type="match status" value="1"/>
</dbReference>
<keyword evidence="3" id="KW-1185">Reference proteome</keyword>
<evidence type="ECO:0000313" key="3">
    <source>
        <dbReference type="Proteomes" id="UP000197446"/>
    </source>
</evidence>
<accession>A0A254N0L3</accession>
<dbReference type="GO" id="GO:0006596">
    <property type="term" value="P:polyamine biosynthetic process"/>
    <property type="evidence" value="ECO:0007669"/>
    <property type="project" value="UniProtKB-KW"/>
</dbReference>
<reference evidence="2 3" key="1">
    <citation type="journal article" date="2007" name="Int. J. Syst. Evol. Microbiol.">
        <title>Description of Pelomonas aquatica sp. nov. and Pelomonas puraquae sp. nov., isolated from industrial and haemodialysis water.</title>
        <authorList>
            <person name="Gomila M."/>
            <person name="Bowien B."/>
            <person name="Falsen E."/>
            <person name="Moore E.R."/>
            <person name="Lalucat J."/>
        </authorList>
    </citation>
    <scope>NUCLEOTIDE SEQUENCE [LARGE SCALE GENOMIC DNA]</scope>
    <source>
        <strain evidence="2 3">CCUG 52769</strain>
    </source>
</reference>